<dbReference type="InterPro" id="IPR013096">
    <property type="entry name" value="Cupin_2"/>
</dbReference>
<dbReference type="AlphaFoldDB" id="A0A0T5VJE0"/>
<dbReference type="EMBL" id="LMZQ01000028">
    <property type="protein sequence ID" value="KRT13952.1"/>
    <property type="molecule type" value="Genomic_DNA"/>
</dbReference>
<dbReference type="SUPFAM" id="SSF51182">
    <property type="entry name" value="RmlC-like cupins"/>
    <property type="match status" value="1"/>
</dbReference>
<gene>
    <name evidence="2" type="ORF">ASU31_22095</name>
</gene>
<dbReference type="Pfam" id="PF07883">
    <property type="entry name" value="Cupin_2"/>
    <property type="match status" value="1"/>
</dbReference>
<dbReference type="InterPro" id="IPR052044">
    <property type="entry name" value="PKS_Associated_Protein"/>
</dbReference>
<comment type="caution">
    <text evidence="2">The sequence shown here is derived from an EMBL/GenBank/DDBJ whole genome shotgun (WGS) entry which is preliminary data.</text>
</comment>
<dbReference type="OrthoDB" id="9794183at2"/>
<dbReference type="InterPro" id="IPR014710">
    <property type="entry name" value="RmlC-like_jellyroll"/>
</dbReference>
<dbReference type="Proteomes" id="UP000051950">
    <property type="component" value="Unassembled WGS sequence"/>
</dbReference>
<dbReference type="InterPro" id="IPR011051">
    <property type="entry name" value="RmlC_Cupin_sf"/>
</dbReference>
<name>A0A0T5VJE0_9SPHI</name>
<keyword evidence="3" id="KW-1185">Reference proteome</keyword>
<evidence type="ECO:0000259" key="1">
    <source>
        <dbReference type="Pfam" id="PF07883"/>
    </source>
</evidence>
<proteinExistence type="predicted"/>
<dbReference type="PANTHER" id="PTHR36114:SF1">
    <property type="entry name" value="16.7 KDA PROTEIN IN WHIE LOCUS"/>
    <property type="match status" value="1"/>
</dbReference>
<feature type="domain" description="Cupin type-2" evidence="1">
    <location>
        <begin position="45"/>
        <end position="92"/>
    </location>
</feature>
<dbReference type="PANTHER" id="PTHR36114">
    <property type="entry name" value="16.7 KDA PROTEIN IN WHIE LOCUS"/>
    <property type="match status" value="1"/>
</dbReference>
<dbReference type="Gene3D" id="2.60.120.10">
    <property type="entry name" value="Jelly Rolls"/>
    <property type="match status" value="1"/>
</dbReference>
<accession>A0A0T5VJE0</accession>
<dbReference type="STRING" id="687842.ASU31_22095"/>
<dbReference type="RefSeq" id="WP_057934426.1">
    <property type="nucleotide sequence ID" value="NZ_LMZQ01000028.1"/>
</dbReference>
<reference evidence="2 3" key="1">
    <citation type="submission" date="2015-11" db="EMBL/GenBank/DDBJ databases">
        <title>Sequence of Pedobacter ginsenosidimutans.</title>
        <authorList>
            <person name="Carson E."/>
            <person name="Keyser V."/>
            <person name="Newman J."/>
            <person name="Miller J."/>
        </authorList>
    </citation>
    <scope>NUCLEOTIDE SEQUENCE [LARGE SCALE GENOMIC DNA]</scope>
    <source>
        <strain evidence="2 3">KACC 14530</strain>
    </source>
</reference>
<organism evidence="2 3">
    <name type="scientific">Pedobacter ginsenosidimutans</name>
    <dbReference type="NCBI Taxonomy" id="687842"/>
    <lineage>
        <taxon>Bacteria</taxon>
        <taxon>Pseudomonadati</taxon>
        <taxon>Bacteroidota</taxon>
        <taxon>Sphingobacteriia</taxon>
        <taxon>Sphingobacteriales</taxon>
        <taxon>Sphingobacteriaceae</taxon>
        <taxon>Pedobacter</taxon>
    </lineage>
</organism>
<sequence>MTRTIPHLSVIDIEQETAGVSNYKNIPLSLFNDHVVRVGVMTEPFYWHYHPNSDETFMGIEGTLLIDLEDRTVELKPGQLFTIPAMVKHCTRPLDERSVNLTFELAEMETVRCEAS</sequence>
<evidence type="ECO:0000313" key="3">
    <source>
        <dbReference type="Proteomes" id="UP000051950"/>
    </source>
</evidence>
<evidence type="ECO:0000313" key="2">
    <source>
        <dbReference type="EMBL" id="KRT13952.1"/>
    </source>
</evidence>
<protein>
    <submittedName>
        <fullName evidence="2">Cupin</fullName>
    </submittedName>
</protein>